<dbReference type="InterPro" id="IPR003458">
    <property type="entry name" value="Phage_T4_Gp38_tail_assem"/>
</dbReference>
<name>A0AAP7KDX8_9PSED</name>
<dbReference type="Proteomes" id="UP000077242">
    <property type="component" value="Unassembled WGS sequence"/>
</dbReference>
<comment type="caution">
    <text evidence="1">The sequence shown here is derived from an EMBL/GenBank/DDBJ whole genome shotgun (WGS) entry which is preliminary data.</text>
</comment>
<dbReference type="GeneID" id="79412080"/>
<organism evidence="1 2">
    <name type="scientific">Pseudomonas monteilii</name>
    <dbReference type="NCBI Taxonomy" id="76759"/>
    <lineage>
        <taxon>Bacteria</taxon>
        <taxon>Pseudomonadati</taxon>
        <taxon>Pseudomonadota</taxon>
        <taxon>Gammaproteobacteria</taxon>
        <taxon>Pseudomonadales</taxon>
        <taxon>Pseudomonadaceae</taxon>
        <taxon>Pseudomonas</taxon>
    </lineage>
</organism>
<dbReference type="RefSeq" id="WP_028699392.1">
    <property type="nucleotide sequence ID" value="NZ_CP022562.1"/>
</dbReference>
<accession>A0AAP7KDX8</accession>
<evidence type="ECO:0000313" key="2">
    <source>
        <dbReference type="Proteomes" id="UP000077242"/>
    </source>
</evidence>
<proteinExistence type="predicted"/>
<reference evidence="2" key="1">
    <citation type="submission" date="2016-02" db="EMBL/GenBank/DDBJ databases">
        <title>Dietzia cinnamea strain CD11_5 genome sequencing and assembly.</title>
        <authorList>
            <person name="Kaur G."/>
            <person name="Nair G.R."/>
            <person name="Mayilraj S."/>
        </authorList>
    </citation>
    <scope>NUCLEOTIDE SEQUENCE [LARGE SCALE GENOMIC DNA]</scope>
    <source>
        <strain evidence="2">CD10_2</strain>
    </source>
</reference>
<sequence>MARAAINILGDGSIMDITSLGRGDISVAHPSPGQYLVTGTLGMCPPPEGWGYVINQADSGASVAISFTDGVLLVSVAKEGEPADLVHSITLHVSVEDLPAPQIPDSHAPEPVDPLALAQVEAGRLRAIADAAIAPLQDAVDLDDATVDEMRRLTAWKRYRVALNRLPEQAGWPTEIDWPALPA</sequence>
<dbReference type="AlphaFoldDB" id="A0AAP7KDX8"/>
<dbReference type="Pfam" id="PF02413">
    <property type="entry name" value="Caudo_TAP"/>
    <property type="match status" value="1"/>
</dbReference>
<evidence type="ECO:0000313" key="1">
    <source>
        <dbReference type="EMBL" id="OAH45497.1"/>
    </source>
</evidence>
<gene>
    <name evidence="1" type="ORF">AYJ70_20950</name>
</gene>
<dbReference type="EMBL" id="LSTU01000060">
    <property type="protein sequence ID" value="OAH45497.1"/>
    <property type="molecule type" value="Genomic_DNA"/>
</dbReference>
<protein>
    <submittedName>
        <fullName evidence="1">Phage tail protein</fullName>
    </submittedName>
</protein>